<comment type="caution">
    <text evidence="2">The sequence shown here is derived from an EMBL/GenBank/DDBJ whole genome shotgun (WGS) entry which is preliminary data.</text>
</comment>
<evidence type="ECO:0000313" key="2">
    <source>
        <dbReference type="EMBL" id="MPC32938.1"/>
    </source>
</evidence>
<gene>
    <name evidence="2" type="ORF">E2C01_026274</name>
</gene>
<feature type="compositionally biased region" description="Acidic residues" evidence="1">
    <location>
        <begin position="43"/>
        <end position="56"/>
    </location>
</feature>
<proteinExistence type="predicted"/>
<dbReference type="Proteomes" id="UP000324222">
    <property type="component" value="Unassembled WGS sequence"/>
</dbReference>
<dbReference type="AlphaFoldDB" id="A0A5B7EHN5"/>
<evidence type="ECO:0000256" key="1">
    <source>
        <dbReference type="SAM" id="MobiDB-lite"/>
    </source>
</evidence>
<feature type="region of interest" description="Disordered" evidence="1">
    <location>
        <begin position="18"/>
        <end position="70"/>
    </location>
</feature>
<accession>A0A5B7EHN5</accession>
<reference evidence="2 3" key="1">
    <citation type="submission" date="2019-05" db="EMBL/GenBank/DDBJ databases">
        <title>Another draft genome of Portunus trituberculatus and its Hox gene families provides insights of decapod evolution.</title>
        <authorList>
            <person name="Jeong J.-H."/>
            <person name="Song I."/>
            <person name="Kim S."/>
            <person name="Choi T."/>
            <person name="Kim D."/>
            <person name="Ryu S."/>
            <person name="Kim W."/>
        </authorList>
    </citation>
    <scope>NUCLEOTIDE SEQUENCE [LARGE SCALE GENOMIC DNA]</scope>
    <source>
        <tissue evidence="2">Muscle</tissue>
    </source>
</reference>
<name>A0A5B7EHN5_PORTR</name>
<organism evidence="2 3">
    <name type="scientific">Portunus trituberculatus</name>
    <name type="common">Swimming crab</name>
    <name type="synonym">Neptunus trituberculatus</name>
    <dbReference type="NCBI Taxonomy" id="210409"/>
    <lineage>
        <taxon>Eukaryota</taxon>
        <taxon>Metazoa</taxon>
        <taxon>Ecdysozoa</taxon>
        <taxon>Arthropoda</taxon>
        <taxon>Crustacea</taxon>
        <taxon>Multicrustacea</taxon>
        <taxon>Malacostraca</taxon>
        <taxon>Eumalacostraca</taxon>
        <taxon>Eucarida</taxon>
        <taxon>Decapoda</taxon>
        <taxon>Pleocyemata</taxon>
        <taxon>Brachyura</taxon>
        <taxon>Eubrachyura</taxon>
        <taxon>Portunoidea</taxon>
        <taxon>Portunidae</taxon>
        <taxon>Portuninae</taxon>
        <taxon>Portunus</taxon>
    </lineage>
</organism>
<evidence type="ECO:0000313" key="3">
    <source>
        <dbReference type="Proteomes" id="UP000324222"/>
    </source>
</evidence>
<protein>
    <submittedName>
        <fullName evidence="2">Uncharacterized protein</fullName>
    </submittedName>
</protein>
<keyword evidence="3" id="KW-1185">Reference proteome</keyword>
<dbReference type="EMBL" id="VSRR010002728">
    <property type="protein sequence ID" value="MPC32938.1"/>
    <property type="molecule type" value="Genomic_DNA"/>
</dbReference>
<sequence length="70" mass="8194">MQLPSVLCEVHACHQLSTGRRKVASQGRLERGGMPGMRLYVTEVEEEEDEEEEEEEERRRRRNRSSGIHN</sequence>